<organism evidence="3 4">
    <name type="scientific">Polyangium sorediatum</name>
    <dbReference type="NCBI Taxonomy" id="889274"/>
    <lineage>
        <taxon>Bacteria</taxon>
        <taxon>Pseudomonadati</taxon>
        <taxon>Myxococcota</taxon>
        <taxon>Polyangia</taxon>
        <taxon>Polyangiales</taxon>
        <taxon>Polyangiaceae</taxon>
        <taxon>Polyangium</taxon>
    </lineage>
</organism>
<evidence type="ECO:0000256" key="1">
    <source>
        <dbReference type="SAM" id="Coils"/>
    </source>
</evidence>
<dbReference type="RefSeq" id="WP_136967097.1">
    <property type="nucleotide sequence ID" value="NZ_JARZHI010000003.1"/>
</dbReference>
<keyword evidence="4" id="KW-1185">Reference proteome</keyword>
<feature type="compositionally biased region" description="Polar residues" evidence="2">
    <location>
        <begin position="141"/>
        <end position="158"/>
    </location>
</feature>
<accession>A0ABT6NL44</accession>
<evidence type="ECO:0000256" key="2">
    <source>
        <dbReference type="SAM" id="MobiDB-lite"/>
    </source>
</evidence>
<gene>
    <name evidence="3" type="ORF">QHF89_05980</name>
</gene>
<protein>
    <submittedName>
        <fullName evidence="3">Uncharacterized protein</fullName>
    </submittedName>
</protein>
<name>A0ABT6NL44_9BACT</name>
<feature type="region of interest" description="Disordered" evidence="2">
    <location>
        <begin position="133"/>
        <end position="158"/>
    </location>
</feature>
<proteinExistence type="predicted"/>
<feature type="coiled-coil region" evidence="1">
    <location>
        <begin position="16"/>
        <end position="43"/>
    </location>
</feature>
<comment type="caution">
    <text evidence="3">The sequence shown here is derived from an EMBL/GenBank/DDBJ whole genome shotgun (WGS) entry which is preliminary data.</text>
</comment>
<evidence type="ECO:0000313" key="3">
    <source>
        <dbReference type="EMBL" id="MDI1429031.1"/>
    </source>
</evidence>
<dbReference type="Proteomes" id="UP001160301">
    <property type="component" value="Unassembled WGS sequence"/>
</dbReference>
<dbReference type="EMBL" id="JARZHI010000003">
    <property type="protein sequence ID" value="MDI1429031.1"/>
    <property type="molecule type" value="Genomic_DNA"/>
</dbReference>
<reference evidence="3 4" key="1">
    <citation type="submission" date="2023-04" db="EMBL/GenBank/DDBJ databases">
        <title>The genome sequence of Polyangium sorediatum DSM14670.</title>
        <authorList>
            <person name="Zhang X."/>
        </authorList>
    </citation>
    <scope>NUCLEOTIDE SEQUENCE [LARGE SCALE GENOMIC DNA]</scope>
    <source>
        <strain evidence="3 4">DSM 14670</strain>
    </source>
</reference>
<sequence>MATMAMPAVGPAQLALVKNQAEMAQVRREASAIKKENAALKADLAVLSRGVRDRVGSGLSSAITAGAAFGAGVADGYLEAKGSDKVGPFKLVSVAGLGLALAGVWLDDPDFAEGASALARGLAAGPLYVSGRDNGRKMAQRGQTAQQPGLTTTAPARV</sequence>
<keyword evidence="1" id="KW-0175">Coiled coil</keyword>
<evidence type="ECO:0000313" key="4">
    <source>
        <dbReference type="Proteomes" id="UP001160301"/>
    </source>
</evidence>